<protein>
    <submittedName>
        <fullName evidence="1">Uncharacterized protein</fullName>
    </submittedName>
</protein>
<proteinExistence type="predicted"/>
<dbReference type="STRING" id="1458307.OSB_16910"/>
<evidence type="ECO:0000313" key="1">
    <source>
        <dbReference type="EMBL" id="AKS46239.1"/>
    </source>
</evidence>
<evidence type="ECO:0000313" key="2">
    <source>
        <dbReference type="Proteomes" id="UP000067444"/>
    </source>
</evidence>
<keyword evidence="2" id="KW-1185">Reference proteome</keyword>
<sequence length="173" mass="19442">MDTTYNEHLTRLAERHLENKLRNSWIMVAIGFASAVAFLTWSYVEFSRLGYLPVLGILFSGFILAGGTPQFFRQMRTIASSPVHASHSYQDQQNSIRHGLVAQELESSAIRTLQRKLKIAFIVRMLGVLALLSLYPIATILADDGTRGSYKHNHVTGEVLISYDGREWYGLGP</sequence>
<reference evidence="1 2" key="1">
    <citation type="journal article" date="2015" name="Genome Announc.">
        <title>Closed Genome Sequence of Octadecabacter temperatus SB1, the First Mesophilic Species of the Genus Octadecabacter.</title>
        <authorList>
            <person name="Voget S."/>
            <person name="Billerbeck S."/>
            <person name="Simon M."/>
            <person name="Daniel R."/>
        </authorList>
    </citation>
    <scope>NUCLEOTIDE SEQUENCE [LARGE SCALE GENOMIC DNA]</scope>
    <source>
        <strain evidence="1 2">SB1</strain>
    </source>
</reference>
<dbReference type="EMBL" id="CP012160">
    <property type="protein sequence ID" value="AKS46239.1"/>
    <property type="molecule type" value="Genomic_DNA"/>
</dbReference>
<dbReference type="Proteomes" id="UP000067444">
    <property type="component" value="Chromosome"/>
</dbReference>
<dbReference type="RefSeq" id="WP_049834553.1">
    <property type="nucleotide sequence ID" value="NZ_CP012160.1"/>
</dbReference>
<gene>
    <name evidence="1" type="ORF">OSB_16910</name>
</gene>
<dbReference type="KEGG" id="otm:OSB_16910"/>
<dbReference type="AlphaFoldDB" id="A0A0K0Y5J8"/>
<accession>A0A0K0Y5J8</accession>
<name>A0A0K0Y5J8_9RHOB</name>
<organism evidence="1 2">
    <name type="scientific">Octadecabacter temperatus</name>
    <dbReference type="NCBI Taxonomy" id="1458307"/>
    <lineage>
        <taxon>Bacteria</taxon>
        <taxon>Pseudomonadati</taxon>
        <taxon>Pseudomonadota</taxon>
        <taxon>Alphaproteobacteria</taxon>
        <taxon>Rhodobacterales</taxon>
        <taxon>Roseobacteraceae</taxon>
        <taxon>Octadecabacter</taxon>
    </lineage>
</organism>